<dbReference type="KEGG" id="nfn:NFRAN_2156"/>
<sequence length="81" mass="9761">MSINNTEYYNQFKATYLTNRTRNISILNRPGPFDISSFDISYIRITIVDQNIFVYGLKYKPRTNAFEIDYQNYRDKDMIKE</sequence>
<keyword evidence="2" id="KW-1185">Reference proteome</keyword>
<dbReference type="RefSeq" id="WP_134484671.1">
    <property type="nucleotide sequence ID" value="NZ_LR216287.1"/>
</dbReference>
<accession>A0A484IBM0</accession>
<dbReference type="AlphaFoldDB" id="A0A484IBM0"/>
<proteinExistence type="predicted"/>
<reference evidence="1 2" key="1">
    <citation type="submission" date="2019-02" db="EMBL/GenBank/DDBJ databases">
        <authorList>
            <person name="Lehtovirta-Morley E L."/>
        </authorList>
    </citation>
    <scope>NUCLEOTIDE SEQUENCE [LARGE SCALE GENOMIC DNA]</scope>
    <source>
        <strain evidence="1">NFRAN1</strain>
    </source>
</reference>
<organism evidence="1 2">
    <name type="scientific">Candidatus Nitrosocosmicus franklandianus</name>
    <dbReference type="NCBI Taxonomy" id="1798806"/>
    <lineage>
        <taxon>Archaea</taxon>
        <taxon>Nitrososphaerota</taxon>
        <taxon>Nitrososphaeria</taxon>
        <taxon>Nitrososphaerales</taxon>
        <taxon>Nitrososphaeraceae</taxon>
        <taxon>Candidatus Nitrosocosmicus</taxon>
    </lineage>
</organism>
<evidence type="ECO:0000313" key="1">
    <source>
        <dbReference type="EMBL" id="VFJ14478.1"/>
    </source>
</evidence>
<dbReference type="Proteomes" id="UP000294299">
    <property type="component" value="Chromosome NFRAN"/>
</dbReference>
<dbReference type="GeneID" id="39421407"/>
<dbReference type="EMBL" id="LR216287">
    <property type="protein sequence ID" value="VFJ14478.1"/>
    <property type="molecule type" value="Genomic_DNA"/>
</dbReference>
<name>A0A484IBM0_9ARCH</name>
<evidence type="ECO:0000313" key="2">
    <source>
        <dbReference type="Proteomes" id="UP000294299"/>
    </source>
</evidence>
<gene>
    <name evidence="1" type="ORF">NFRAN_2156</name>
</gene>
<protein>
    <submittedName>
        <fullName evidence="1">Uncharacterized protein</fullName>
    </submittedName>
</protein>